<keyword evidence="1" id="KW-1185">Reference proteome</keyword>
<organism evidence="1 2">
    <name type="scientific">Castor canadensis</name>
    <name type="common">American beaver</name>
    <dbReference type="NCBI Taxonomy" id="51338"/>
    <lineage>
        <taxon>Eukaryota</taxon>
        <taxon>Metazoa</taxon>
        <taxon>Chordata</taxon>
        <taxon>Craniata</taxon>
        <taxon>Vertebrata</taxon>
        <taxon>Euteleostomi</taxon>
        <taxon>Mammalia</taxon>
        <taxon>Eutheria</taxon>
        <taxon>Euarchontoglires</taxon>
        <taxon>Glires</taxon>
        <taxon>Rodentia</taxon>
        <taxon>Castorimorpha</taxon>
        <taxon>Castoridae</taxon>
        <taxon>Castor</taxon>
    </lineage>
</organism>
<evidence type="ECO:0000313" key="1">
    <source>
        <dbReference type="Proteomes" id="UP001732720"/>
    </source>
</evidence>
<gene>
    <name evidence="2" type="primary">Nlrp8</name>
</gene>
<proteinExistence type="predicted"/>
<dbReference type="RefSeq" id="XP_073914542.1">
    <property type="nucleotide sequence ID" value="XM_074058441.1"/>
</dbReference>
<protein>
    <submittedName>
        <fullName evidence="2">NACHT, LRR and PYD domains-containing protein 8</fullName>
    </submittedName>
</protein>
<reference evidence="2" key="1">
    <citation type="submission" date="2025-08" db="UniProtKB">
        <authorList>
            <consortium name="RefSeq"/>
        </authorList>
    </citation>
    <scope>IDENTIFICATION</scope>
</reference>
<name>A0AC58LBM4_CASCN</name>
<accession>A0AC58LBM4</accession>
<dbReference type="Proteomes" id="UP001732720">
    <property type="component" value="Chromosome 16"/>
</dbReference>
<sequence>MTNVNPESLPPLPAPSSSSPYSFLPPQTPTCSPTSPCDNGVMLYLSHLSKKELRMFKQLLMNMKLRPGSVHITWDQLERASWAEVVHLLIEHFPGRLAWDVTCDIFTKMDQKEMCFLVQRELNSILPTLEPENVGPIGTRMALKEECDKMQEYRLHVMETFCPIWNKTAWPGNHKDFLYQDVHRHKELLSCLFLPQKPQGRQPKTVVIQGIPGIGKTTLAREVMVAWARDEFYSHKDWRAFFFCCEDLNRVAEQSFSELIEHKFLWSQHLVSKVLSKPNQLLLVFDSFEEFTSPLIKRPDDLSEDWTQKLPGSVLLSSLLSKRMLPEATLLIMVRLTSWPTVRHLLTCPSIVTLTGFNRIERIKYFREYFGNTGEVDRVVNFATENAILFSMCRVPVVCWIVCCCLKEQMKKEGNLTQVCPNATSVFVLYLSTLFLTTSKNLSNRTRQEQLESLCHLAARGMWNVKCVFGKKDLERAMVDEPSLTSFVEANILQRVKGHRDRYIFALFIFQEFFAALFYVLRFPHRLKSYHVVGHMEVQCLIASPGGSKNFLASLGLFLFGLLNSACASAVELSFQCKVSLDNKKKVLKVVAQLNEYKPPPPCCGVPQFFYCLSEILEDAFISQALKGYCSAPLKLDSEKDIQASALCLKHCRDLKEVELTISENLLKEQWPGPENTIHVSENLYYGYWQDICSVFGTNEGLEVLTVTDTTMEPEFVKVFTTALGHPRCKLQRLSLRHVGNSMLYEDLFHVLIENLHLRYLEIQHTEMGQGAMKSLCAALKFPECHLQSLRLEDCVVSSRDWMDLASDLQGNTRLRTLLLRSNFLDRFGALFLSADHLKRLALENCNITEVSCESLALSLRHRKRLTHLSLAENALKDEGAKHIWKALGCLTCPLKRLVLRNCALTSVCCQEMTSALKNNKTLRSLDLSLNNLKDEGVILLCEALVHPGCDLQILELEGCLFTSSGCQALASMLHSNRKLRYLDLSQNDIGVAGMLISGRDSSGQRQTEKVILQRKANGKVDVQTRLMGPAVDEGFLRILQDWCA</sequence>
<evidence type="ECO:0000313" key="2">
    <source>
        <dbReference type="RefSeq" id="XP_073914542.1"/>
    </source>
</evidence>